<protein>
    <recommendedName>
        <fullName evidence="3">SMODS and SLOG-associating 2TM effector domain-containing protein</fullName>
    </recommendedName>
</protein>
<feature type="domain" description="SMODS and SLOG-associating 2TM effector" evidence="3">
    <location>
        <begin position="92"/>
        <end position="209"/>
    </location>
</feature>
<dbReference type="OrthoDB" id="4472872at2759"/>
<evidence type="ECO:0000313" key="4">
    <source>
        <dbReference type="EMBL" id="PKS07582.1"/>
    </source>
</evidence>
<accession>A0A2N3N5D3</accession>
<sequence>MTKERIFTWVLRRFISPQDREEQGYPPVAGQAPFSPSVDGRPMTVSLTEPASLIPATDKLLVYRSLTGIDTVPALRTGHSARTAPNIGLYTRVVRSERSAARGYRVFNVLINACLGIQIIVAAILTSLGAANGPRAAVTGFGAINTIIAGILTYLKGSGLPNRLKYHENEWKAVREYIEQREREFCLADCSLDVHDELQVIEDMYQTVKMELEANRNPGSTTGGAPRERKRSEMPRSPAAYDGDTKRRASSTMVFHDKSEHSVGNKNF</sequence>
<dbReference type="NCBIfam" id="NF033635">
    <property type="entry name" value="SLATT_fungal"/>
    <property type="match status" value="1"/>
</dbReference>
<dbReference type="VEuPathDB" id="FungiDB:jhhlp_006187"/>
<dbReference type="InParanoid" id="A0A2N3N5D3"/>
<dbReference type="Proteomes" id="UP000233524">
    <property type="component" value="Unassembled WGS sequence"/>
</dbReference>
<gene>
    <name evidence="4" type="ORF">jhhlp_006187</name>
</gene>
<dbReference type="InterPro" id="IPR041622">
    <property type="entry name" value="SLATT_fungi"/>
</dbReference>
<evidence type="ECO:0000313" key="5">
    <source>
        <dbReference type="Proteomes" id="UP000233524"/>
    </source>
</evidence>
<evidence type="ECO:0000256" key="2">
    <source>
        <dbReference type="SAM" id="Phobius"/>
    </source>
</evidence>
<dbReference type="PANTHER" id="PTHR38793">
    <property type="entry name" value="SLATT_FUNGAL DOMAIN-CONTAINING PROTEIN-RELATED"/>
    <property type="match status" value="1"/>
</dbReference>
<dbReference type="AlphaFoldDB" id="A0A2N3N5D3"/>
<feature type="transmembrane region" description="Helical" evidence="2">
    <location>
        <begin position="106"/>
        <end position="130"/>
    </location>
</feature>
<reference evidence="4 5" key="1">
    <citation type="journal article" date="2017" name="G3 (Bethesda)">
        <title>First Draft Genome Sequence of the Pathogenic Fungus Lomentospora prolificans (Formerly Scedosporium prolificans).</title>
        <authorList>
            <person name="Luo R."/>
            <person name="Zimin A."/>
            <person name="Workman R."/>
            <person name="Fan Y."/>
            <person name="Pertea G."/>
            <person name="Grossman N."/>
            <person name="Wear M.P."/>
            <person name="Jia B."/>
            <person name="Miller H."/>
            <person name="Casadevall A."/>
            <person name="Timp W."/>
            <person name="Zhang S.X."/>
            <person name="Salzberg S.L."/>
        </authorList>
    </citation>
    <scope>NUCLEOTIDE SEQUENCE [LARGE SCALE GENOMIC DNA]</scope>
    <source>
        <strain evidence="4 5">JHH-5317</strain>
    </source>
</reference>
<keyword evidence="2" id="KW-0472">Membrane</keyword>
<keyword evidence="2" id="KW-0812">Transmembrane</keyword>
<comment type="caution">
    <text evidence="4">The sequence shown here is derived from an EMBL/GenBank/DDBJ whole genome shotgun (WGS) entry which is preliminary data.</text>
</comment>
<feature type="transmembrane region" description="Helical" evidence="2">
    <location>
        <begin position="136"/>
        <end position="155"/>
    </location>
</feature>
<organism evidence="4 5">
    <name type="scientific">Lomentospora prolificans</name>
    <dbReference type="NCBI Taxonomy" id="41688"/>
    <lineage>
        <taxon>Eukaryota</taxon>
        <taxon>Fungi</taxon>
        <taxon>Dikarya</taxon>
        <taxon>Ascomycota</taxon>
        <taxon>Pezizomycotina</taxon>
        <taxon>Sordariomycetes</taxon>
        <taxon>Hypocreomycetidae</taxon>
        <taxon>Microascales</taxon>
        <taxon>Microascaceae</taxon>
        <taxon>Lomentospora</taxon>
    </lineage>
</organism>
<evidence type="ECO:0000256" key="1">
    <source>
        <dbReference type="SAM" id="MobiDB-lite"/>
    </source>
</evidence>
<proteinExistence type="predicted"/>
<evidence type="ECO:0000259" key="3">
    <source>
        <dbReference type="Pfam" id="PF18142"/>
    </source>
</evidence>
<feature type="region of interest" description="Disordered" evidence="1">
    <location>
        <begin position="213"/>
        <end position="268"/>
    </location>
</feature>
<dbReference type="PANTHER" id="PTHR38793:SF3">
    <property type="entry name" value="SMODS AND SLOG-ASSOCIATING 2TM EFFECTOR DOMAIN-CONTAINING PROTEIN"/>
    <property type="match status" value="1"/>
</dbReference>
<feature type="compositionally biased region" description="Basic and acidic residues" evidence="1">
    <location>
        <begin position="255"/>
        <end position="268"/>
    </location>
</feature>
<dbReference type="EMBL" id="NLAX01000701">
    <property type="protein sequence ID" value="PKS07582.1"/>
    <property type="molecule type" value="Genomic_DNA"/>
</dbReference>
<keyword evidence="2" id="KW-1133">Transmembrane helix</keyword>
<dbReference type="Pfam" id="PF18142">
    <property type="entry name" value="SLATT_fungal"/>
    <property type="match status" value="1"/>
</dbReference>
<name>A0A2N3N5D3_9PEZI</name>
<keyword evidence="5" id="KW-1185">Reference proteome</keyword>